<reference evidence="3" key="1">
    <citation type="submission" date="2021-01" db="EMBL/GenBank/DDBJ databases">
        <title>Genomic Encyclopedia of Type Strains, Phase IV (KMG-IV): sequencing the most valuable type-strain genomes for metagenomic binning, comparative biology and taxonomic classification.</title>
        <authorList>
            <person name="Goeker M."/>
        </authorList>
    </citation>
    <scope>NUCLEOTIDE SEQUENCE</scope>
    <source>
        <strain evidence="3">DSM 23230</strain>
    </source>
</reference>
<dbReference type="SUPFAM" id="SSF55781">
    <property type="entry name" value="GAF domain-like"/>
    <property type="match status" value="2"/>
</dbReference>
<dbReference type="RefSeq" id="WP_204700649.1">
    <property type="nucleotide sequence ID" value="NZ_JAFBDQ010000003.1"/>
</dbReference>
<dbReference type="Pfam" id="PF13185">
    <property type="entry name" value="GAF_2"/>
    <property type="match status" value="1"/>
</dbReference>
<dbReference type="InterPro" id="IPR019494">
    <property type="entry name" value="FIST_C"/>
</dbReference>
<evidence type="ECO:0000256" key="1">
    <source>
        <dbReference type="SAM" id="Coils"/>
    </source>
</evidence>
<dbReference type="InterPro" id="IPR050469">
    <property type="entry name" value="Diguanylate_Cyclase"/>
</dbReference>
<dbReference type="EMBL" id="JAFBDQ010000003">
    <property type="protein sequence ID" value="MBM7555939.1"/>
    <property type="molecule type" value="Genomic_DNA"/>
</dbReference>
<organism evidence="3 4">
    <name type="scientific">Halanaerobacter jeridensis</name>
    <dbReference type="NCBI Taxonomy" id="706427"/>
    <lineage>
        <taxon>Bacteria</taxon>
        <taxon>Bacillati</taxon>
        <taxon>Bacillota</taxon>
        <taxon>Clostridia</taxon>
        <taxon>Halanaerobiales</taxon>
        <taxon>Halobacteroidaceae</taxon>
        <taxon>Halanaerobacter</taxon>
    </lineage>
</organism>
<dbReference type="InterPro" id="IPR000160">
    <property type="entry name" value="GGDEF_dom"/>
</dbReference>
<evidence type="ECO:0000313" key="3">
    <source>
        <dbReference type="EMBL" id="MBM7555939.1"/>
    </source>
</evidence>
<dbReference type="Proteomes" id="UP000774000">
    <property type="component" value="Unassembled WGS sequence"/>
</dbReference>
<feature type="coiled-coil region" evidence="1">
    <location>
        <begin position="392"/>
        <end position="426"/>
    </location>
</feature>
<dbReference type="InterPro" id="IPR013702">
    <property type="entry name" value="FIST_domain_N"/>
</dbReference>
<dbReference type="PROSITE" id="PS50887">
    <property type="entry name" value="GGDEF"/>
    <property type="match status" value="1"/>
</dbReference>
<feature type="domain" description="GGDEF" evidence="2">
    <location>
        <begin position="755"/>
        <end position="885"/>
    </location>
</feature>
<evidence type="ECO:0000259" key="2">
    <source>
        <dbReference type="PROSITE" id="PS50887"/>
    </source>
</evidence>
<dbReference type="Pfam" id="PF08495">
    <property type="entry name" value="FIST"/>
    <property type="match status" value="1"/>
</dbReference>
<comment type="caution">
    <text evidence="3">The sequence shown here is derived from an EMBL/GenBank/DDBJ whole genome shotgun (WGS) entry which is preliminary data.</text>
</comment>
<dbReference type="PANTHER" id="PTHR45138:SF9">
    <property type="entry name" value="DIGUANYLATE CYCLASE DGCM-RELATED"/>
    <property type="match status" value="1"/>
</dbReference>
<dbReference type="Gene3D" id="3.30.450.40">
    <property type="match status" value="2"/>
</dbReference>
<dbReference type="Gene3D" id="3.30.70.270">
    <property type="match status" value="1"/>
</dbReference>
<dbReference type="SMART" id="SM00897">
    <property type="entry name" value="FIST"/>
    <property type="match status" value="1"/>
</dbReference>
<dbReference type="InterPro" id="IPR043128">
    <property type="entry name" value="Rev_trsase/Diguanyl_cyclase"/>
</dbReference>
<dbReference type="SUPFAM" id="SSF55073">
    <property type="entry name" value="Nucleotide cyclase"/>
    <property type="match status" value="1"/>
</dbReference>
<accession>A0A939BQ58</accession>
<dbReference type="SMART" id="SM00267">
    <property type="entry name" value="GGDEF"/>
    <property type="match status" value="1"/>
</dbReference>
<dbReference type="SMART" id="SM01204">
    <property type="entry name" value="FIST_C"/>
    <property type="match status" value="1"/>
</dbReference>
<dbReference type="GO" id="GO:0052621">
    <property type="term" value="F:diguanylate cyclase activity"/>
    <property type="evidence" value="ECO:0007669"/>
    <property type="project" value="TreeGrafter"/>
</dbReference>
<dbReference type="SMART" id="SM00065">
    <property type="entry name" value="GAF"/>
    <property type="match status" value="1"/>
</dbReference>
<gene>
    <name evidence="3" type="ORF">JOC47_000773</name>
</gene>
<dbReference type="NCBIfam" id="TIGR00254">
    <property type="entry name" value="GGDEF"/>
    <property type="match status" value="1"/>
</dbReference>
<sequence>MEVFNILYQNQKQLYYFIEQSKIYNSDKLLIQIFTDHCNYKYIKQLLWQLKIKLPAAKIIGATSSEGIVNAKKVKGSTVISFSQFKTTDLEVALVKFPVGDYYQQAQNLGERIIKTKSKALILFADGIHANGEKVLSGIEKIDREVIVAGGKAGRNNDEQQTFIFTADEISNRGIVGVSLNNKDLTVNTGYGFGWQQIGKTMTVTKADGNRLYELDNENIDEVYKRYLGEEIAANLPQSAEMEFPIVLNRDGVLIVRGAISKENNSLAFTGEIHEGEEVKFGYGNPKMILQNGTNDLNKLTKQSLDGVYIYSCVSRASLLGEDIELEFTPLQAEAPTAGFFTFGEFYHKERKNYFFNKTTTVLALSEGTSETNDKLREQELDLDDKWHYRTIKALANLAQSMTDELEARNKELKKLNEEVNKNLNLSETGQAIIEIGCEQLKVEHGAFILDSEDNFETTVLTGFSHAEEKKLNKILTQFQINELNKTEQKIIVYNQQQGFLLSQLQYKSALLAPISTNNTTAVIFFLHPQANFFNAKDKLLIEPLINQAPLAIEKANTFEHMERNLAELSILQQTSSQINSTLNLEEVFELAIDVIKGTMGVAVVGLFLLEDGELELAAQSGLESESKLFECAQNSGFETIKDNQTIIMNNISAKFIDCEEICLKSALTVPINIRDECIGVIFSGHTQSNSIFQTEDKKFINILSNQVAIGIENARMYEEMEELAVQDGLTKLYNHSYFQKQLANKIKSLEEKNSNFGLLLLDIDNFKYFNDQYGHQAGDQILRELAVKLKSLTRTGDLLARYGGEEFVIILSDVTRKEVKKLGQRVTSQIREMKIDYGGQIFQITISIGGSIYEKDKTKKELIEEADKALYKAKEKGKDQFCLN</sequence>
<dbReference type="InterPro" id="IPR029016">
    <property type="entry name" value="GAF-like_dom_sf"/>
</dbReference>
<keyword evidence="4" id="KW-1185">Reference proteome</keyword>
<dbReference type="InterPro" id="IPR029787">
    <property type="entry name" value="Nucleotide_cyclase"/>
</dbReference>
<dbReference type="PANTHER" id="PTHR45138">
    <property type="entry name" value="REGULATORY COMPONENTS OF SENSORY TRANSDUCTION SYSTEM"/>
    <property type="match status" value="1"/>
</dbReference>
<evidence type="ECO:0000313" key="4">
    <source>
        <dbReference type="Proteomes" id="UP000774000"/>
    </source>
</evidence>
<keyword evidence="1" id="KW-0175">Coiled coil</keyword>
<dbReference type="InterPro" id="IPR003018">
    <property type="entry name" value="GAF"/>
</dbReference>
<name>A0A939BQ58_9FIRM</name>
<dbReference type="AlphaFoldDB" id="A0A939BQ58"/>
<dbReference type="Pfam" id="PF00990">
    <property type="entry name" value="GGDEF"/>
    <property type="match status" value="1"/>
</dbReference>
<dbReference type="CDD" id="cd01949">
    <property type="entry name" value="GGDEF"/>
    <property type="match status" value="1"/>
</dbReference>
<dbReference type="Pfam" id="PF10442">
    <property type="entry name" value="FIST_C"/>
    <property type="match status" value="1"/>
</dbReference>
<protein>
    <submittedName>
        <fullName evidence="3">Diguanylate cyclase (GGDEF)-like protein</fullName>
    </submittedName>
</protein>
<proteinExistence type="predicted"/>
<dbReference type="FunFam" id="3.30.70.270:FF:000001">
    <property type="entry name" value="Diguanylate cyclase domain protein"/>
    <property type="match status" value="1"/>
</dbReference>